<dbReference type="SUPFAM" id="SSF50346">
    <property type="entry name" value="PRC-barrel domain"/>
    <property type="match status" value="1"/>
</dbReference>
<organism evidence="1 2">
    <name type="scientific">Streptomyces spongiicola</name>
    <dbReference type="NCBI Taxonomy" id="1690221"/>
    <lineage>
        <taxon>Bacteria</taxon>
        <taxon>Bacillati</taxon>
        <taxon>Actinomycetota</taxon>
        <taxon>Actinomycetes</taxon>
        <taxon>Kitasatosporales</taxon>
        <taxon>Streptomycetaceae</taxon>
        <taxon>Streptomyces</taxon>
    </lineage>
</organism>
<name>A0A388T248_9ACTN</name>
<accession>A0A388T248</accession>
<comment type="caution">
    <text evidence="1">The sequence shown here is derived from an EMBL/GenBank/DDBJ whole genome shotgun (WGS) entry which is preliminary data.</text>
</comment>
<dbReference type="EMBL" id="BGZL01000010">
    <property type="protein sequence ID" value="GBQ02334.1"/>
    <property type="molecule type" value="Genomic_DNA"/>
</dbReference>
<dbReference type="InterPro" id="IPR011033">
    <property type="entry name" value="PRC_barrel-like_sf"/>
</dbReference>
<dbReference type="AlphaFoldDB" id="A0A388T248"/>
<proteinExistence type="predicted"/>
<dbReference type="RefSeq" id="WP_116428133.1">
    <property type="nucleotide sequence ID" value="NZ_BGZL01000010.1"/>
</dbReference>
<dbReference type="Proteomes" id="UP000265354">
    <property type="component" value="Unassembled WGS sequence"/>
</dbReference>
<dbReference type="GO" id="GO:0030077">
    <property type="term" value="C:plasma membrane light-harvesting complex"/>
    <property type="evidence" value="ECO:0007669"/>
    <property type="project" value="InterPro"/>
</dbReference>
<evidence type="ECO:0000313" key="1">
    <source>
        <dbReference type="EMBL" id="GBQ02334.1"/>
    </source>
</evidence>
<reference evidence="1 2" key="1">
    <citation type="submission" date="2018-07" db="EMBL/GenBank/DDBJ databases">
        <title>Whole Genome Shotgun Sequence of Streptomyces spongiicola strain 531S.</title>
        <authorList>
            <person name="Dohra H."/>
            <person name="Kodani S."/>
        </authorList>
    </citation>
    <scope>NUCLEOTIDE SEQUENCE [LARGE SCALE GENOMIC DNA]</scope>
    <source>
        <strain evidence="1 2">531S</strain>
    </source>
</reference>
<dbReference type="InterPro" id="IPR014747">
    <property type="entry name" value="Bac_photo_RC_H_C"/>
</dbReference>
<sequence length="116" mass="12799">MNAGIWSYPEGSGHAPGAQLAGYRVEATDGHVGTIDEHSGDVGRAHLVVNTGPRVFGHRRLVPAGLVSRIDHERRTVHLDCVGKRVREAPDFEQGRYDDDAATVRLIEQHYANRHL</sequence>
<gene>
    <name evidence="1" type="ORF">SSP531S_37930</name>
</gene>
<dbReference type="Gene3D" id="3.90.50.10">
    <property type="entry name" value="Photosynthetic Reaction Center, subunit H, domain 2"/>
    <property type="match status" value="1"/>
</dbReference>
<protein>
    <submittedName>
        <fullName evidence="1">PRC domain containing protein</fullName>
    </submittedName>
</protein>
<dbReference type="GO" id="GO:0019684">
    <property type="term" value="P:photosynthesis, light reaction"/>
    <property type="evidence" value="ECO:0007669"/>
    <property type="project" value="InterPro"/>
</dbReference>
<evidence type="ECO:0000313" key="2">
    <source>
        <dbReference type="Proteomes" id="UP000265354"/>
    </source>
</evidence>